<comment type="caution">
    <text evidence="1">The sequence shown here is derived from an EMBL/GenBank/DDBJ whole genome shotgun (WGS) entry which is preliminary data.</text>
</comment>
<reference evidence="1 2" key="1">
    <citation type="submission" date="2021-04" db="EMBL/GenBank/DDBJ databases">
        <authorList>
            <person name="Ivanova A."/>
        </authorList>
    </citation>
    <scope>NUCLEOTIDE SEQUENCE [LARGE SCALE GENOMIC DNA]</scope>
    <source>
        <strain evidence="1 2">G18</strain>
    </source>
</reference>
<accession>A0ABS5BUZ3</accession>
<proteinExistence type="predicted"/>
<dbReference type="EMBL" id="JAGKQQ010000001">
    <property type="protein sequence ID" value="MBP3957484.1"/>
    <property type="molecule type" value="Genomic_DNA"/>
</dbReference>
<dbReference type="Proteomes" id="UP000676565">
    <property type="component" value="Unassembled WGS sequence"/>
</dbReference>
<evidence type="ECO:0000313" key="1">
    <source>
        <dbReference type="EMBL" id="MBP3957484.1"/>
    </source>
</evidence>
<protein>
    <submittedName>
        <fullName evidence="1">Uncharacterized protein</fullName>
    </submittedName>
</protein>
<keyword evidence="2" id="KW-1185">Reference proteome</keyword>
<evidence type="ECO:0000313" key="2">
    <source>
        <dbReference type="Proteomes" id="UP000676565"/>
    </source>
</evidence>
<organism evidence="1 2">
    <name type="scientific">Gemmata palustris</name>
    <dbReference type="NCBI Taxonomy" id="2822762"/>
    <lineage>
        <taxon>Bacteria</taxon>
        <taxon>Pseudomonadati</taxon>
        <taxon>Planctomycetota</taxon>
        <taxon>Planctomycetia</taxon>
        <taxon>Gemmatales</taxon>
        <taxon>Gemmataceae</taxon>
        <taxon>Gemmata</taxon>
    </lineage>
</organism>
<sequence>MRQISGYPLWVGSVADIRDLRGVLSAGIEAVVDLALNEPVATVTRELVYCRFPLVDGAGNSPWVLRAAVEAVAGFVRAGFPRSCSAVPG</sequence>
<dbReference type="RefSeq" id="WP_210656575.1">
    <property type="nucleotide sequence ID" value="NZ_JAGKQQ010000001.1"/>
</dbReference>
<name>A0ABS5BUZ3_9BACT</name>
<gene>
    <name evidence="1" type="ORF">J8F10_19730</name>
</gene>